<keyword evidence="4 9" id="KW-0732">Signal</keyword>
<dbReference type="InterPro" id="IPR023707">
    <property type="entry name" value="OM_assembly_BamA"/>
</dbReference>
<proteinExistence type="predicted"/>
<comment type="caution">
    <text evidence="11">The sequence shown here is derived from an EMBL/GenBank/DDBJ whole genome shotgun (WGS) entry which is preliminary data.</text>
</comment>
<dbReference type="Pfam" id="PF01103">
    <property type="entry name" value="Omp85"/>
    <property type="match status" value="1"/>
</dbReference>
<dbReference type="NCBIfam" id="TIGR03303">
    <property type="entry name" value="OM_YaeT"/>
    <property type="match status" value="1"/>
</dbReference>
<feature type="domain" description="POTRA" evidence="10">
    <location>
        <begin position="248"/>
        <end position="326"/>
    </location>
</feature>
<dbReference type="EMBL" id="DXAN01000024">
    <property type="protein sequence ID" value="HJA09039.1"/>
    <property type="molecule type" value="Genomic_DNA"/>
</dbReference>
<dbReference type="PANTHER" id="PTHR12815:SF47">
    <property type="entry name" value="TRANSLOCATION AND ASSEMBLY MODULE SUBUNIT TAMA"/>
    <property type="match status" value="1"/>
</dbReference>
<dbReference type="InterPro" id="IPR010827">
    <property type="entry name" value="BamA/TamA_POTRA"/>
</dbReference>
<dbReference type="AlphaFoldDB" id="A0A9D2HEI6"/>
<evidence type="ECO:0000256" key="5">
    <source>
        <dbReference type="ARBA" id="ARBA00022737"/>
    </source>
</evidence>
<feature type="chain" id="PRO_5039337063" description="Outer membrane protein assembly factor BamA" evidence="9">
    <location>
        <begin position="39"/>
        <end position="908"/>
    </location>
</feature>
<sequence length="908" mass="100992">MNRILSRAHCLLQRGAFALILPALSLCLWAGGVSAAQAAPVAAAKSPTLLVLPFAVNASPDLARRMEADLPALLRQRFSAAGFRVLSAAETRRVAGQTVTRDPAKARSLAKSARADYAVFGSFSQVGDSFSLDVRLVDATAPAVRPYYAEKATVLELPAALDELAEQAFAGATNKDSLADIQIRGLRLIDPDRVLVRLNTRKGDAVNVDDIDEDVRRVWDMGYFSDVSADIEESGQGKVLVFTVAEKPRIDDVRVEGSDAVKIGDITEAMSSRTGTVLNEKLLADDLQKIAELYRKKGYYLAEVSYQVLPRPDGASAALILNVDEGNKLYIKAVDIEGLQDVRRKDLEGYLALKKRSLLSWFTGSGVLKEDLLDRDAQAIQAYLVNQGYIDAQVSAPEVQYEDDGIRVIYRVREGARYKLGEIGFRGDLIDTEERLLDLIRLDEQKEKNQYFSLETMQEDVRRLTDLYADYGYAFADVTVDTDTHPEEGVVDIYYQLTPKDKVYVRRVELEGNTKTRDNVILRELRLADGQQFSGEKLRRSTERLDKLRYFEEVNPQLVPTGVPGEVDLKVGVKEANTGMLSAGFGYSTYDKFGVSAGIRESNLFGRGYQLGLQGYFSGRESSLDMSFINPRLYNTDLGLGINVYAIDEEWTEFDKRTVGSQIRFSYPLGEYTLLSWGYRLDFYQLSNMSKWAAPSIRDYEGDNWASVLSAGVSRDTTNSATNPTRGTKSSIFVDYGGGGLGGDDNFVKPIVEWGFFYGLNETNVLHARAAAGAVYRNSSKIVPAFERFYLGGMNSLRGYSLEDVSPRDPKTGESIGSDRMGYANFEYIWAFKPDMGLSLVPFFDVGVSTDSKYQDFFDKVYYSAGLELRWRSPMGDLRFAYGFPLAKNVDGKKRSGGRFEFSMGQAF</sequence>
<dbReference type="Pfam" id="PF07244">
    <property type="entry name" value="POTRA"/>
    <property type="match status" value="5"/>
</dbReference>
<gene>
    <name evidence="11" type="primary">bamA</name>
    <name evidence="11" type="ORF">H9962_07615</name>
</gene>
<evidence type="ECO:0000256" key="2">
    <source>
        <dbReference type="ARBA" id="ARBA00022452"/>
    </source>
</evidence>
<evidence type="ECO:0000256" key="4">
    <source>
        <dbReference type="ARBA" id="ARBA00022729"/>
    </source>
</evidence>
<dbReference type="InterPro" id="IPR000184">
    <property type="entry name" value="Bac_surfAg_D15"/>
</dbReference>
<feature type="domain" description="POTRA" evidence="10">
    <location>
        <begin position="503"/>
        <end position="576"/>
    </location>
</feature>
<feature type="domain" description="POTRA" evidence="10">
    <location>
        <begin position="329"/>
        <end position="415"/>
    </location>
</feature>
<evidence type="ECO:0000256" key="1">
    <source>
        <dbReference type="ARBA" id="ARBA00004370"/>
    </source>
</evidence>
<protein>
    <recommendedName>
        <fullName evidence="8">Outer membrane protein assembly factor BamA</fullName>
    </recommendedName>
</protein>
<evidence type="ECO:0000256" key="6">
    <source>
        <dbReference type="ARBA" id="ARBA00023136"/>
    </source>
</evidence>
<evidence type="ECO:0000313" key="11">
    <source>
        <dbReference type="EMBL" id="HJA09039.1"/>
    </source>
</evidence>
<evidence type="ECO:0000256" key="8">
    <source>
        <dbReference type="NCBIfam" id="TIGR03303"/>
    </source>
</evidence>
<dbReference type="GO" id="GO:0009279">
    <property type="term" value="C:cell outer membrane"/>
    <property type="evidence" value="ECO:0007669"/>
    <property type="project" value="UniProtKB-UniRule"/>
</dbReference>
<keyword evidence="6" id="KW-0472">Membrane</keyword>
<reference evidence="11" key="1">
    <citation type="journal article" date="2021" name="PeerJ">
        <title>Extensive microbial diversity within the chicken gut microbiome revealed by metagenomics and culture.</title>
        <authorList>
            <person name="Gilroy R."/>
            <person name="Ravi A."/>
            <person name="Getino M."/>
            <person name="Pursley I."/>
            <person name="Horton D.L."/>
            <person name="Alikhan N.F."/>
            <person name="Baker D."/>
            <person name="Gharbi K."/>
            <person name="Hall N."/>
            <person name="Watson M."/>
            <person name="Adriaenssens E.M."/>
            <person name="Foster-Nyarko E."/>
            <person name="Jarju S."/>
            <person name="Secka A."/>
            <person name="Antonio M."/>
            <person name="Oren A."/>
            <person name="Chaudhuri R.R."/>
            <person name="La Ragione R."/>
            <person name="Hildebrand F."/>
            <person name="Pallen M.J."/>
        </authorList>
    </citation>
    <scope>NUCLEOTIDE SEQUENCE</scope>
    <source>
        <strain evidence="11">CHK186-16707</strain>
    </source>
</reference>
<evidence type="ECO:0000313" key="12">
    <source>
        <dbReference type="Proteomes" id="UP000824225"/>
    </source>
</evidence>
<dbReference type="Proteomes" id="UP000824225">
    <property type="component" value="Unassembled WGS sequence"/>
</dbReference>
<dbReference type="Gene3D" id="2.40.160.50">
    <property type="entry name" value="membrane protein fhac: a member of the omp85/tpsb transporter family"/>
    <property type="match status" value="1"/>
</dbReference>
<comment type="subcellular location">
    <subcellularLocation>
        <location evidence="1">Membrane</location>
    </subcellularLocation>
</comment>
<keyword evidence="5" id="KW-0677">Repeat</keyword>
<dbReference type="InterPro" id="IPR034746">
    <property type="entry name" value="POTRA"/>
</dbReference>
<evidence type="ECO:0000256" key="3">
    <source>
        <dbReference type="ARBA" id="ARBA00022692"/>
    </source>
</evidence>
<dbReference type="PANTHER" id="PTHR12815">
    <property type="entry name" value="SORTING AND ASSEMBLY MACHINERY SAMM50 PROTEIN FAMILY MEMBER"/>
    <property type="match status" value="1"/>
</dbReference>
<evidence type="ECO:0000256" key="7">
    <source>
        <dbReference type="ARBA" id="ARBA00023237"/>
    </source>
</evidence>
<dbReference type="Gene3D" id="3.10.20.310">
    <property type="entry name" value="membrane protein fhac"/>
    <property type="match status" value="5"/>
</dbReference>
<reference evidence="11" key="2">
    <citation type="submission" date="2021-04" db="EMBL/GenBank/DDBJ databases">
        <authorList>
            <person name="Gilroy R."/>
        </authorList>
    </citation>
    <scope>NUCLEOTIDE SEQUENCE</scope>
    <source>
        <strain evidence="11">CHK186-16707</strain>
    </source>
</reference>
<dbReference type="InterPro" id="IPR039910">
    <property type="entry name" value="D15-like"/>
</dbReference>
<evidence type="ECO:0000259" key="10">
    <source>
        <dbReference type="PROSITE" id="PS51779"/>
    </source>
</evidence>
<evidence type="ECO:0000256" key="9">
    <source>
        <dbReference type="SAM" id="SignalP"/>
    </source>
</evidence>
<keyword evidence="2" id="KW-1134">Transmembrane beta strand</keyword>
<feature type="domain" description="POTRA" evidence="10">
    <location>
        <begin position="176"/>
        <end position="247"/>
    </location>
</feature>
<dbReference type="GO" id="GO:0071709">
    <property type="term" value="P:membrane assembly"/>
    <property type="evidence" value="ECO:0007669"/>
    <property type="project" value="InterPro"/>
</dbReference>
<dbReference type="PIRSF" id="PIRSF006076">
    <property type="entry name" value="OM_assembly_OMP85"/>
    <property type="match status" value="1"/>
</dbReference>
<keyword evidence="3" id="KW-0812">Transmembrane</keyword>
<feature type="signal peptide" evidence="9">
    <location>
        <begin position="1"/>
        <end position="38"/>
    </location>
</feature>
<name>A0A9D2HEI6_9BACT</name>
<organism evidence="11 12">
    <name type="scientific">Candidatus Mailhella merdigallinarum</name>
    <dbReference type="NCBI Taxonomy" id="2838658"/>
    <lineage>
        <taxon>Bacteria</taxon>
        <taxon>Pseudomonadati</taxon>
        <taxon>Thermodesulfobacteriota</taxon>
        <taxon>Desulfovibrionia</taxon>
        <taxon>Desulfovibrionales</taxon>
        <taxon>Desulfovibrionaceae</taxon>
        <taxon>Mailhella</taxon>
    </lineage>
</organism>
<accession>A0A9D2HEI6</accession>
<keyword evidence="7" id="KW-0998">Cell outer membrane</keyword>
<dbReference type="PROSITE" id="PS51779">
    <property type="entry name" value="POTRA"/>
    <property type="match status" value="4"/>
</dbReference>